<feature type="region of interest" description="Disordered" evidence="1">
    <location>
        <begin position="413"/>
        <end position="487"/>
    </location>
</feature>
<dbReference type="EMBL" id="CDMZ01001242">
    <property type="protein sequence ID" value="CEM29561.1"/>
    <property type="molecule type" value="Genomic_DNA"/>
</dbReference>
<name>A0A0G4GIP8_9ALVE</name>
<dbReference type="VEuPathDB" id="CryptoDB:Cvel_22024"/>
<evidence type="ECO:0000256" key="1">
    <source>
        <dbReference type="SAM" id="MobiDB-lite"/>
    </source>
</evidence>
<accession>A0A0G4GIP8</accession>
<protein>
    <submittedName>
        <fullName evidence="2">Uncharacterized protein</fullName>
    </submittedName>
</protein>
<gene>
    <name evidence="2" type="ORF">Cvel_22024</name>
</gene>
<feature type="region of interest" description="Disordered" evidence="1">
    <location>
        <begin position="544"/>
        <end position="597"/>
    </location>
</feature>
<feature type="compositionally biased region" description="Basic and acidic residues" evidence="1">
    <location>
        <begin position="565"/>
        <end position="574"/>
    </location>
</feature>
<feature type="compositionally biased region" description="Basic and acidic residues" evidence="1">
    <location>
        <begin position="587"/>
        <end position="597"/>
    </location>
</feature>
<sequence length="722" mass="78151">MRLFFSVCIFDSCEFAAGGLRLRSIRLTNLPSLSGLSLALVERSVSSLRHLTVKTSSGVAPPLSSTTPVVSLPEGLTLDSFVLVLSGLMERVDLRLKGQFRCKRLAAFCDSGGILKLLCHLLRKNGEEGEESAHMTKGGGKGIVDAEKWENIQQPGCDVCQLLLVSVDTRPILSELCKRSEFSTRPSLFPSVRSLEVELHAPADMRALLPSLRSTVGSPPEASPLFDSDSEEEQEGLGARPPSPPSPPVLAPHLQVLDVGVADPSLLIIFKAGLSAHDWVPAGRRQSLFPFLLFLGLECRQPFPHVGPHMKLSAGFADALRAACPRLAALSFGFRPNFNLLFETGPVGQNPKNRGSAAVAEILRAALAFREKFSNSENSASSDFSRPQSRFAFGQVGGDTRVFSETADTISAPFASGRRLGKEGGGEEGGSQAHTGAGMNEMEKRDPGAAAGGVGVGGSSSLTGRERGNSPRWMAGEGVAGDGEGGDVVWRRPWAFARWVRQRVQRVEMEALQMGDAQSLSSSSSSSSSAFSFESARVWEKGAASNAENAERDVWEKGAASNAENAERDVKEVEGGEGGGGIYETVRNAENRGEEKKDVENEIWNVWMKARELESDRGARLSAASPLALFALECLPAATELSMEWVRKMKGRKTEAAPGVSLRPGWSDERKAQGEVVVGALVQLWREVEANAERKKWWQETHESYRDLRRRRRVPEFDVPAA</sequence>
<proteinExistence type="predicted"/>
<organism evidence="2">
    <name type="scientific">Chromera velia CCMP2878</name>
    <dbReference type="NCBI Taxonomy" id="1169474"/>
    <lineage>
        <taxon>Eukaryota</taxon>
        <taxon>Sar</taxon>
        <taxon>Alveolata</taxon>
        <taxon>Colpodellida</taxon>
        <taxon>Chromeraceae</taxon>
        <taxon>Chromera</taxon>
    </lineage>
</organism>
<reference evidence="2" key="1">
    <citation type="submission" date="2014-11" db="EMBL/GenBank/DDBJ databases">
        <authorList>
            <person name="Otto D Thomas"/>
            <person name="Naeem Raeece"/>
        </authorList>
    </citation>
    <scope>NUCLEOTIDE SEQUENCE</scope>
</reference>
<feature type="region of interest" description="Disordered" evidence="1">
    <location>
        <begin position="212"/>
        <end position="249"/>
    </location>
</feature>
<dbReference type="AlphaFoldDB" id="A0A0G4GIP8"/>
<evidence type="ECO:0000313" key="2">
    <source>
        <dbReference type="EMBL" id="CEM29561.1"/>
    </source>
</evidence>